<dbReference type="OrthoDB" id="3233439at2"/>
<dbReference type="Gene3D" id="2.30.30.110">
    <property type="match status" value="1"/>
</dbReference>
<dbReference type="RefSeq" id="WP_157847261.1">
    <property type="nucleotide sequence ID" value="NZ_MWWQ01000019.1"/>
</dbReference>
<accession>A0A261EPV9</accession>
<proteinExistence type="inferred from homology"/>
<protein>
    <recommendedName>
        <fullName evidence="5">Type II toxin-antitoxin system PemK/MazF family toxin</fullName>
    </recommendedName>
</protein>
<name>A0A261EPV9_9BIFI</name>
<dbReference type="AlphaFoldDB" id="A0A261EPV9"/>
<sequence>MPRAWDVWFYPFPFTEDRKLRKTRPVVVKSVLGESCTVLYVTSVVEKQDFPDFVLLQEWWNEGLSKPSAVRCFRGLAMPVAELRRSGRRVGVLSPVDRVDVIHRLGRFSV</sequence>
<reference evidence="3 4" key="1">
    <citation type="journal article" date="2017" name="BMC Genomics">
        <title>Comparative genomic and phylogenomic analyses of the Bifidobacteriaceae family.</title>
        <authorList>
            <person name="Lugli G.A."/>
            <person name="Milani C."/>
            <person name="Turroni F."/>
            <person name="Duranti S."/>
            <person name="Mancabelli L."/>
            <person name="Mangifesta M."/>
            <person name="Ferrario C."/>
            <person name="Modesto M."/>
            <person name="Mattarelli P."/>
            <person name="Jiri K."/>
            <person name="van Sinderen D."/>
            <person name="Ventura M."/>
        </authorList>
    </citation>
    <scope>NUCLEOTIDE SEQUENCE [LARGE SCALE GENOMIC DNA]</scope>
    <source>
        <strain evidence="3 4">DSM 24744</strain>
    </source>
</reference>
<dbReference type="InterPro" id="IPR003477">
    <property type="entry name" value="PemK-like"/>
</dbReference>
<evidence type="ECO:0000256" key="2">
    <source>
        <dbReference type="ARBA" id="ARBA00022649"/>
    </source>
</evidence>
<evidence type="ECO:0000256" key="1">
    <source>
        <dbReference type="ARBA" id="ARBA00007521"/>
    </source>
</evidence>
<evidence type="ECO:0000313" key="4">
    <source>
        <dbReference type="Proteomes" id="UP000216454"/>
    </source>
</evidence>
<organism evidence="3 4">
    <name type="scientific">Pseudoscardovia suis</name>
    <dbReference type="NCBI Taxonomy" id="987063"/>
    <lineage>
        <taxon>Bacteria</taxon>
        <taxon>Bacillati</taxon>
        <taxon>Actinomycetota</taxon>
        <taxon>Actinomycetes</taxon>
        <taxon>Bifidobacteriales</taxon>
        <taxon>Bifidobacteriaceae</taxon>
        <taxon>Pseudoscardovia</taxon>
    </lineage>
</organism>
<dbReference type="Proteomes" id="UP000216454">
    <property type="component" value="Unassembled WGS sequence"/>
</dbReference>
<gene>
    <name evidence="3" type="ORF">PSSU_1716</name>
</gene>
<comment type="caution">
    <text evidence="3">The sequence shown here is derived from an EMBL/GenBank/DDBJ whole genome shotgun (WGS) entry which is preliminary data.</text>
</comment>
<keyword evidence="2" id="KW-1277">Toxin-antitoxin system</keyword>
<dbReference type="InterPro" id="IPR011067">
    <property type="entry name" value="Plasmid_toxin/cell-grow_inhib"/>
</dbReference>
<dbReference type="EMBL" id="MWWQ01000019">
    <property type="protein sequence ID" value="OZG48892.1"/>
    <property type="molecule type" value="Genomic_DNA"/>
</dbReference>
<evidence type="ECO:0000313" key="3">
    <source>
        <dbReference type="EMBL" id="OZG48892.1"/>
    </source>
</evidence>
<evidence type="ECO:0008006" key="5">
    <source>
        <dbReference type="Google" id="ProtNLM"/>
    </source>
</evidence>
<dbReference type="SUPFAM" id="SSF50118">
    <property type="entry name" value="Cell growth inhibitor/plasmid maintenance toxic component"/>
    <property type="match status" value="1"/>
</dbReference>
<dbReference type="GO" id="GO:0003677">
    <property type="term" value="F:DNA binding"/>
    <property type="evidence" value="ECO:0007669"/>
    <property type="project" value="InterPro"/>
</dbReference>
<comment type="similarity">
    <text evidence="1">Belongs to the PemK/MazF family.</text>
</comment>
<keyword evidence="4" id="KW-1185">Reference proteome</keyword>
<dbReference type="Pfam" id="PF02452">
    <property type="entry name" value="PemK_toxin"/>
    <property type="match status" value="1"/>
</dbReference>